<evidence type="ECO:0000313" key="5">
    <source>
        <dbReference type="Proteomes" id="UP000824107"/>
    </source>
</evidence>
<proteinExistence type="predicted"/>
<feature type="signal peptide" evidence="2">
    <location>
        <begin position="1"/>
        <end position="24"/>
    </location>
</feature>
<reference evidence="4" key="1">
    <citation type="submission" date="2020-10" db="EMBL/GenBank/DDBJ databases">
        <authorList>
            <person name="Gilroy R."/>
        </authorList>
    </citation>
    <scope>NUCLEOTIDE SEQUENCE</scope>
    <source>
        <strain evidence="4">ChiW3-316</strain>
    </source>
</reference>
<dbReference type="Pfam" id="PF25607">
    <property type="entry name" value="DUF7939"/>
    <property type="match status" value="1"/>
</dbReference>
<evidence type="ECO:0000259" key="3">
    <source>
        <dbReference type="Pfam" id="PF25607"/>
    </source>
</evidence>
<comment type="caution">
    <text evidence="4">The sequence shown here is derived from an EMBL/GenBank/DDBJ whole genome shotgun (WGS) entry which is preliminary data.</text>
</comment>
<dbReference type="PANTHER" id="PTHR40940">
    <property type="entry name" value="PROTEIN BATD-RELATED"/>
    <property type="match status" value="1"/>
</dbReference>
<evidence type="ECO:0000256" key="2">
    <source>
        <dbReference type="SAM" id="SignalP"/>
    </source>
</evidence>
<dbReference type="Pfam" id="PF13584">
    <property type="entry name" value="BatD"/>
    <property type="match status" value="1"/>
</dbReference>
<keyword evidence="2" id="KW-0732">Signal</keyword>
<dbReference type="InterPro" id="IPR057699">
    <property type="entry name" value="DUF7939"/>
</dbReference>
<name>A0A9D1M590_9PROT</name>
<evidence type="ECO:0000313" key="4">
    <source>
        <dbReference type="EMBL" id="HIU53802.1"/>
    </source>
</evidence>
<feature type="domain" description="DUF7939" evidence="3">
    <location>
        <begin position="502"/>
        <end position="579"/>
    </location>
</feature>
<dbReference type="PANTHER" id="PTHR40940:SF1">
    <property type="entry name" value="PROTEIN BATD"/>
    <property type="match status" value="1"/>
</dbReference>
<feature type="transmembrane region" description="Helical" evidence="1">
    <location>
        <begin position="461"/>
        <end position="482"/>
    </location>
</feature>
<organism evidence="4 5">
    <name type="scientific">Candidatus Scatocola faecipullorum</name>
    <dbReference type="NCBI Taxonomy" id="2840917"/>
    <lineage>
        <taxon>Bacteria</taxon>
        <taxon>Pseudomonadati</taxon>
        <taxon>Pseudomonadota</taxon>
        <taxon>Alphaproteobacteria</taxon>
        <taxon>Rhodospirillales</taxon>
        <taxon>Rhodospirillaceae</taxon>
        <taxon>Rhodospirillaceae incertae sedis</taxon>
        <taxon>Candidatus Scatocola</taxon>
    </lineage>
</organism>
<dbReference type="Proteomes" id="UP000824107">
    <property type="component" value="Unassembled WGS sequence"/>
</dbReference>
<dbReference type="EMBL" id="DVNC01000049">
    <property type="protein sequence ID" value="HIU53802.1"/>
    <property type="molecule type" value="Genomic_DNA"/>
</dbReference>
<evidence type="ECO:0000256" key="1">
    <source>
        <dbReference type="SAM" id="Phobius"/>
    </source>
</evidence>
<feature type="chain" id="PRO_5038843827" evidence="2">
    <location>
        <begin position="25"/>
        <end position="596"/>
    </location>
</feature>
<keyword evidence="1" id="KW-1133">Transmembrane helix</keyword>
<dbReference type="AlphaFoldDB" id="A0A9D1M590"/>
<dbReference type="InterPro" id="IPR025738">
    <property type="entry name" value="BatD"/>
</dbReference>
<accession>A0A9D1M590</accession>
<protein>
    <submittedName>
        <fullName evidence="4">Protein BatD</fullName>
    </submittedName>
</protein>
<keyword evidence="1" id="KW-0472">Membrane</keyword>
<gene>
    <name evidence="4" type="ORF">IAD20_06945</name>
</gene>
<keyword evidence="1" id="KW-0812">Transmembrane</keyword>
<reference evidence="4" key="2">
    <citation type="journal article" date="2021" name="PeerJ">
        <title>Extensive microbial diversity within the chicken gut microbiome revealed by metagenomics and culture.</title>
        <authorList>
            <person name="Gilroy R."/>
            <person name="Ravi A."/>
            <person name="Getino M."/>
            <person name="Pursley I."/>
            <person name="Horton D.L."/>
            <person name="Alikhan N.F."/>
            <person name="Baker D."/>
            <person name="Gharbi K."/>
            <person name="Hall N."/>
            <person name="Watson M."/>
            <person name="Adriaenssens E.M."/>
            <person name="Foster-Nyarko E."/>
            <person name="Jarju S."/>
            <person name="Secka A."/>
            <person name="Antonio M."/>
            <person name="Oren A."/>
            <person name="Chaudhuri R.R."/>
            <person name="La Ragione R."/>
            <person name="Hildebrand F."/>
            <person name="Pallen M.J."/>
        </authorList>
    </citation>
    <scope>NUCLEOTIDE SEQUENCE</scope>
    <source>
        <strain evidence="4">ChiW3-316</strain>
    </source>
</reference>
<sequence>MRKLIKSVSLSILLGVAFIGAAWAQTFNAVVNRTEVPQGETFVLTLELADGSDSGNPDLSVLDKDFIVYSVGNAFSYNYINGVASKSRQWQIALMPKNSGKITVPSIKLGNLETQPITLNVIPASAAATEASAGTGGYQAPQQMNRPKFSMTAEIGNPNPYVQQQVDYTLKIYDTGGLQGDMPQFIEDGSNNWIIRSLGEPTVGSKIVNGRSLREITFRYALFPQKSGVLPTPEVRFNGYYLTRSRGMNDPFDDLFGGNLGSIGFVDMFATRNPVLLTAKPEKVNVQPIPSDNNGNWWLPAQQVALFAEWEPRQPVFKVGEAVNRTIYLKAVGVAESQLPELNLASVSGLKQYPDKAVASSGIENGQVVAVKKISNVYIPNRAGKMTIPEISVDWFNVRTNRMERAVLPAMNIEVLPGAAVETAPAPQPETRPESPSRVLEDVANETENLVERSIPQGLPYLPYIIAAAAFLLGIVVSWMLFGMRNKSRNADDIKDFDRYIVRAAKSKDYRALRDGLISWARDRWNDSKITNLKDVAKAVGNKEFAAQLDGLAASLYAPEGGEFKTEAFLKAFEKIRKAKVKSRTGDAQPLPKLYK</sequence>